<dbReference type="RefSeq" id="WP_076930556.1">
    <property type="nucleotide sequence ID" value="NZ_LT605205.1"/>
</dbReference>
<keyword evidence="5" id="KW-1185">Reference proteome</keyword>
<sequence>MKPGNDNSHIVRGTITDNRGVPLSGYTAEVFILTIVNGASAGKTISGKNGEYAISYKVDDRNNNPDIEVRVYEKNARKEIGRSAIQFNASSDETLNIIVSNDEIKKETEFGLALNEIKPHLGQLNLTELKEDDKNRNISYLSNKTGWDARITAMLVSSAKLSDSLKIDSSHIYALLRAGVPGTEEAIKSVSSKDAEAAIKNAIEKNIIPSTGNIRETIGTLETLSINQILNNKLPSSVSSMNEMLDIRKLDTQQKTIFAQIQKEAGNDPGKLWNSLSEQGFDANTIAALQLDGKLGYLTGQNVPLIRRVYDKFNIKTDVELATSGLYKVDEWKNLIGNDLPQGITADEYARHLAFQVKIGYPTAVAGEMIKRKEIDLGANAPTDELYQFFSSNQTKNLIGSQPVKNWDGFDQLTTPAKASAKIMERMYQMSPSDESMVALNKSGLYSAYQIAGYTKNEFLQAYGGNFPNTVEAEMTYNKAVEINNASISIAAGYITARTMPNVYSITGKSEKVQNETIAYPTLEELLGNMDYCACDHCNSVLSPAAYLVELLHFIDLEKIPHEKENPIDELLKRRPDIQHIQLSCENTNMSLPYIDLVNEILEHYILHGDLKDLTGHDITEDITQSELLAEPQFVEKTVYDELKSKVFPYNLPFHQPLETLRRIYKIWDTSLEEMLSVFSAPLSSRKEALSFSEDEYKTITDINFKKLPEYFGEPEGNTIAQLNAAIANGKAFCHRTGISYDDLATLLKTNFINPGLTIVPLFQKLQINFTDLNEFYNGTLSGASLDAMIPPEISPDDYEGDIKQWLNKNKDLIMGLITLTDTVSGSVECDFAKVELRYVLPENAGNQLTEFSYHKFHRFIRLLHKTGWSIRTLDSVISTLSPVPSGQILIDNIDPVFVTLFNRIANFKKIADHLSYSEKKFEELLLILNSANLRELRIQQCAKITKLSVPELTELSAITGIDPLADDMETDEPSLMKFILIAQQLKANSLKVADLSYILHHVDLTGKLTVSEETELKNVKILRETLNSVEKEYSIAPDNADFNFARSKMSLVYDASITDYFFGLLLGTNTYSESFVTSEEVLPKKITDADTRIGFDPFKKNLTYTGVLSNTAKTLLENTADSLGLADMEIIGTQPDLDAFISDFKAAVDLLFVISNAALADFAVNYPELKNIYDQVVAESTPALQTKKLTDLILPELKSKLKNNGLKQALITVLKSDADTVNVLTAQKETIQSASDASESVINDFLQLENIPVFNQNTTYSFYIDVPAMDEYLFYVSAAQDTVISLTINEQPVITNITVGESREIKNVLPLSLKTGILHKATMTITSLPAAETVNLLWRTKAMEKSAIPAMAVYAKENVDFARESLIRLSKASQLQKLFGLTPAELIYFASANEETKNFLNELDTDGSINNADLKTLWGKINLLVNFKQMKDENEPEDNIWLQVLQNPDVKNSQNKLLLEYFNLWNEADLTGVLQHFGLIRSDLSKLSLLKKVVDAMALLSNIYYPASDVLLWITNNPSYDLVAGIKATIKQKVTEAVWLEIMQTVSDPVRNLLRDALVSYVLQYKKPSPEIVTPDKLYEYFLIDVEMDACMKTSRIRMALSTLQLFIQRCMMNLEPDVSPDSIRAEQWAWMKRYRLWEANRKVFLYPENWLEPELRDNKSPLFKELEGELLQAEVTDESAELAFLNYLKKLDDIAKLEIVGMYLDENEKGNQFDDVLHVIGRTNGNTRQYYYRRYEYGYWTPWEKINLNIEGDHIFPVVWKKRLLLFWLNILEKPVERNTGSSPKAISEKPWTDQKRINVEINMCWGEYFKGKWTSPKSTEIKRPVVIPNIQSFDSRTLSLYGRKDRVENPAGRFRERLDFYLIYYGTGSMHRVIYTSKNAPPYIEKLNTLVNINQLVENEYITFLESYMTLDTQNYFTQMLIPSSMFKTKVKQPAGATTNYVTENIFSKKDVLKSGLSITPLRHPTENQFEAPFSYADEHSTFFVQPDEKVYRRLPEIDSYFPWVELPLLEVNIPELVDKPIPGWPPVMEDVIRFDEIVNPSDPWNQVIGQVDFNTNYNKILVTNEPYLFEGKVINTRGPVNKLINK</sequence>
<dbReference type="InterPro" id="IPR018003">
    <property type="entry name" value="Insecticidal_toxin/plasmid_vir"/>
</dbReference>
<evidence type="ECO:0000256" key="1">
    <source>
        <dbReference type="ARBA" id="ARBA00023026"/>
    </source>
</evidence>
<protein>
    <submittedName>
        <fullName evidence="4">Uncharacterized protein</fullName>
    </submittedName>
</protein>
<dbReference type="InterPro" id="IPR046839">
    <property type="entry name" value="ABC_toxin_N"/>
</dbReference>
<dbReference type="Proteomes" id="UP000187464">
    <property type="component" value="Chromosome I"/>
</dbReference>
<reference evidence="4 5" key="1">
    <citation type="submission" date="2016-08" db="EMBL/GenBank/DDBJ databases">
        <authorList>
            <person name="Seilhamer J.J."/>
        </authorList>
    </citation>
    <scope>NUCLEOTIDE SEQUENCE [LARGE SCALE GENOMIC DNA]</scope>
    <source>
        <strain evidence="4">M3/6</strain>
    </source>
</reference>
<evidence type="ECO:0000259" key="2">
    <source>
        <dbReference type="Pfam" id="PF18413"/>
    </source>
</evidence>
<dbReference type="KEGG" id="psac:PSM36_1729"/>
<dbReference type="InterPro" id="IPR041079">
    <property type="entry name" value="Neuraminidase-like"/>
</dbReference>
<evidence type="ECO:0000259" key="3">
    <source>
        <dbReference type="Pfam" id="PF20220"/>
    </source>
</evidence>
<feature type="domain" description="ABC toxin N-terminal" evidence="3">
    <location>
        <begin position="1549"/>
        <end position="1669"/>
    </location>
</feature>
<name>A0A1R3T5J4_9BACT</name>
<evidence type="ECO:0000313" key="4">
    <source>
        <dbReference type="EMBL" id="SCD20548.1"/>
    </source>
</evidence>
<dbReference type="Pfam" id="PF18413">
    <property type="entry name" value="Neuraminidase"/>
    <property type="match status" value="1"/>
</dbReference>
<proteinExistence type="predicted"/>
<feature type="domain" description="Neuraminidase-like" evidence="2">
    <location>
        <begin position="1699"/>
        <end position="1823"/>
    </location>
</feature>
<accession>A0A1R3T5J4</accession>
<gene>
    <name evidence="4" type="ORF">PSM36_1729</name>
</gene>
<dbReference type="Pfam" id="PF20220">
    <property type="entry name" value="ABC_toxin_N"/>
    <property type="match status" value="1"/>
</dbReference>
<organism evidence="4 5">
    <name type="scientific">Proteiniphilum saccharofermentans</name>
    <dbReference type="NCBI Taxonomy" id="1642647"/>
    <lineage>
        <taxon>Bacteria</taxon>
        <taxon>Pseudomonadati</taxon>
        <taxon>Bacteroidota</taxon>
        <taxon>Bacteroidia</taxon>
        <taxon>Bacteroidales</taxon>
        <taxon>Dysgonomonadaceae</taxon>
        <taxon>Proteiniphilum</taxon>
    </lineage>
</organism>
<dbReference type="Pfam" id="PF03538">
    <property type="entry name" value="VRP1"/>
    <property type="match status" value="1"/>
</dbReference>
<dbReference type="STRING" id="1642647.PSM36_1729"/>
<dbReference type="EMBL" id="LT605205">
    <property type="protein sequence ID" value="SCD20548.1"/>
    <property type="molecule type" value="Genomic_DNA"/>
</dbReference>
<evidence type="ECO:0000313" key="5">
    <source>
        <dbReference type="Proteomes" id="UP000187464"/>
    </source>
</evidence>
<keyword evidence="1" id="KW-0843">Virulence</keyword>